<evidence type="ECO:0000313" key="1">
    <source>
        <dbReference type="EMBL" id="KAG0420670.1"/>
    </source>
</evidence>
<comment type="caution">
    <text evidence="1">The sequence shown here is derived from an EMBL/GenBank/DDBJ whole genome shotgun (WGS) entry which is preliminary data.</text>
</comment>
<keyword evidence="2" id="KW-1185">Reference proteome</keyword>
<name>A0AC60PIN0_IXOPE</name>
<proteinExistence type="predicted"/>
<gene>
    <name evidence="1" type="ORF">HPB47_003359</name>
</gene>
<organism evidence="1 2">
    <name type="scientific">Ixodes persulcatus</name>
    <name type="common">Taiga tick</name>
    <dbReference type="NCBI Taxonomy" id="34615"/>
    <lineage>
        <taxon>Eukaryota</taxon>
        <taxon>Metazoa</taxon>
        <taxon>Ecdysozoa</taxon>
        <taxon>Arthropoda</taxon>
        <taxon>Chelicerata</taxon>
        <taxon>Arachnida</taxon>
        <taxon>Acari</taxon>
        <taxon>Parasitiformes</taxon>
        <taxon>Ixodida</taxon>
        <taxon>Ixodoidea</taxon>
        <taxon>Ixodidae</taxon>
        <taxon>Ixodinae</taxon>
        <taxon>Ixodes</taxon>
    </lineage>
</organism>
<reference evidence="1 2" key="1">
    <citation type="journal article" date="2020" name="Cell">
        <title>Large-Scale Comparative Analyses of Tick Genomes Elucidate Their Genetic Diversity and Vector Capacities.</title>
        <authorList>
            <consortium name="Tick Genome and Microbiome Consortium (TIGMIC)"/>
            <person name="Jia N."/>
            <person name="Wang J."/>
            <person name="Shi W."/>
            <person name="Du L."/>
            <person name="Sun Y."/>
            <person name="Zhan W."/>
            <person name="Jiang J.F."/>
            <person name="Wang Q."/>
            <person name="Zhang B."/>
            <person name="Ji P."/>
            <person name="Bell-Sakyi L."/>
            <person name="Cui X.M."/>
            <person name="Yuan T.T."/>
            <person name="Jiang B.G."/>
            <person name="Yang W.F."/>
            <person name="Lam T.T."/>
            <person name="Chang Q.C."/>
            <person name="Ding S.J."/>
            <person name="Wang X.J."/>
            <person name="Zhu J.G."/>
            <person name="Ruan X.D."/>
            <person name="Zhao L."/>
            <person name="Wei J.T."/>
            <person name="Ye R.Z."/>
            <person name="Que T.C."/>
            <person name="Du C.H."/>
            <person name="Zhou Y.H."/>
            <person name="Cheng J.X."/>
            <person name="Dai P.F."/>
            <person name="Guo W.B."/>
            <person name="Han X.H."/>
            <person name="Huang E.J."/>
            <person name="Li L.F."/>
            <person name="Wei W."/>
            <person name="Gao Y.C."/>
            <person name="Liu J.Z."/>
            <person name="Shao H.Z."/>
            <person name="Wang X."/>
            <person name="Wang C.C."/>
            <person name="Yang T.C."/>
            <person name="Huo Q.B."/>
            <person name="Li W."/>
            <person name="Chen H.Y."/>
            <person name="Chen S.E."/>
            <person name="Zhou L.G."/>
            <person name="Ni X.B."/>
            <person name="Tian J.H."/>
            <person name="Sheng Y."/>
            <person name="Liu T."/>
            <person name="Pan Y.S."/>
            <person name="Xia L.Y."/>
            <person name="Li J."/>
            <person name="Zhao F."/>
            <person name="Cao W.C."/>
        </authorList>
    </citation>
    <scope>NUCLEOTIDE SEQUENCE [LARGE SCALE GENOMIC DNA]</scope>
    <source>
        <strain evidence="1">Iper-2018</strain>
    </source>
</reference>
<accession>A0AC60PIN0</accession>
<evidence type="ECO:0000313" key="2">
    <source>
        <dbReference type="Proteomes" id="UP000805193"/>
    </source>
</evidence>
<dbReference type="Proteomes" id="UP000805193">
    <property type="component" value="Unassembled WGS sequence"/>
</dbReference>
<protein>
    <submittedName>
        <fullName evidence="1">Uncharacterized protein</fullName>
    </submittedName>
</protein>
<dbReference type="EMBL" id="JABSTQ010010487">
    <property type="protein sequence ID" value="KAG0420670.1"/>
    <property type="molecule type" value="Genomic_DNA"/>
</dbReference>
<sequence>MLLRCLERISNWHVSRVFIFGPSISDPFLRHSLVLLLASILAVAQQRRLLPLAFFVGTCTTNSQGGNIRRDGPSASATYFVATLVPIQMHGRCRMPDAWSETCSECHDITEALFYVVQLFPSVFLYPGSLQILDVQEEDKGNYECIAENSVGTAISPIAPLFVRVRRVPPYFTVPPELSYEVTLGANLNLTCVAVGSPMPYVRWRQGHVDLTPESDVPVGRSVLLLENIKESANYTCVAASSLGSIEHVSQVLVQGKMESPRHKVEHPCEPGLPLYFMRDTPHLIKCVRNHLLRHQYGMMGEHKVDFNHYRLLFEADGSELLRAAHKLTKEHVAPDNLRKMNVRLAVQLFSHSTACGLKVYQRLKYPGLEDCGGTVEFTKRINDVFDALNVKLPSRGIKEDSKEIKIITDFLELVDETEHNHNTRGTVMFASPVTMQSLRVTLASVRDLISDLLRCGAHYVLTGKLNQDPLEAIKSTYQGRRQGEARGGGRLP</sequence>